<keyword evidence="1" id="KW-0175">Coiled coil</keyword>
<dbReference type="PANTHER" id="PTHR42899">
    <property type="entry name" value="SPERMATOGENESIS-ASSOCIATED PROTEIN 20"/>
    <property type="match status" value="1"/>
</dbReference>
<proteinExistence type="predicted"/>
<feature type="region of interest" description="Disordered" evidence="2">
    <location>
        <begin position="1"/>
        <end position="26"/>
    </location>
</feature>
<gene>
    <name evidence="4" type="ORF">EAF64_01115</name>
</gene>
<evidence type="ECO:0000313" key="4">
    <source>
        <dbReference type="EMBL" id="RXK51272.1"/>
    </source>
</evidence>
<dbReference type="PIRSF" id="PIRSF006402">
    <property type="entry name" value="UCP006402_thioredoxin"/>
    <property type="match status" value="1"/>
</dbReference>
<feature type="domain" description="Spermatogenesis-associated protein 20-like TRX" evidence="3">
    <location>
        <begin position="10"/>
        <end position="170"/>
    </location>
</feature>
<comment type="caution">
    <text evidence="4">The sequence shown here is derived from an EMBL/GenBank/DDBJ whole genome shotgun (WGS) entry which is preliminary data.</text>
</comment>
<reference evidence="4 5" key="1">
    <citation type="submission" date="2019-01" db="EMBL/GenBank/DDBJ databases">
        <title>Halorientalis sp. F13-25 a new haloarchaeum isolated from hypersaline water.</title>
        <authorList>
            <person name="Ana D.-V."/>
            <person name="Cristina S.-P."/>
            <person name="Antonio V."/>
        </authorList>
    </citation>
    <scope>NUCLEOTIDE SEQUENCE [LARGE SCALE GENOMIC DNA]</scope>
    <source>
        <strain evidence="4 5">F13-25</strain>
    </source>
</reference>
<name>A0A498L4U4_9EURY</name>
<dbReference type="PANTHER" id="PTHR42899:SF1">
    <property type="entry name" value="SPERMATOGENESIS-ASSOCIATED PROTEIN 20"/>
    <property type="match status" value="1"/>
</dbReference>
<evidence type="ECO:0000256" key="2">
    <source>
        <dbReference type="SAM" id="MobiDB-lite"/>
    </source>
</evidence>
<dbReference type="CDD" id="cd02955">
    <property type="entry name" value="SSP411"/>
    <property type="match status" value="1"/>
</dbReference>
<dbReference type="GO" id="GO:0005975">
    <property type="term" value="P:carbohydrate metabolic process"/>
    <property type="evidence" value="ECO:0007669"/>
    <property type="project" value="InterPro"/>
</dbReference>
<dbReference type="InterPro" id="IPR024705">
    <property type="entry name" value="Ssp411"/>
</dbReference>
<dbReference type="SUPFAM" id="SSF48208">
    <property type="entry name" value="Six-hairpin glycosidases"/>
    <property type="match status" value="1"/>
</dbReference>
<evidence type="ECO:0000256" key="1">
    <source>
        <dbReference type="SAM" id="Coils"/>
    </source>
</evidence>
<dbReference type="InterPro" id="IPR012341">
    <property type="entry name" value="6hp_glycosidase-like_sf"/>
</dbReference>
<accession>A0A498L4U4</accession>
<protein>
    <submittedName>
        <fullName evidence="4">Thioredoxin domain-containing protein</fullName>
    </submittedName>
</protein>
<dbReference type="Proteomes" id="UP000289691">
    <property type="component" value="Unassembled WGS sequence"/>
</dbReference>
<dbReference type="AlphaFoldDB" id="A0A498L4U4"/>
<keyword evidence="5" id="KW-1185">Reference proteome</keyword>
<dbReference type="OrthoDB" id="28016at2157"/>
<sequence>MTDAAPTDRNRLDDEESPYLRQHADNPVNWQPWDDAALDAARERDRPIFLSVGYSACHWCHVMEDESFEDPDIARKLNENFVPIKVDREERPDLDSIYQSICQMTQGTGGWPLSVFLTPESEPFFVGTYFPPESKRGMPGFGQLLEDITESWETERDGLEQRAEKWTDAVKGELEETPESAGEAPSGTLDAAAQAAVRGADRDHGGWGRGQKFPQAGRVHVLLRANRRTGRDQYRGVATEALDAMIDGGLYDHVGGGFHRYCTDRDWTVPHFEKMLYDNAEIPRALLAGYQATGDERYREYALETLEFVTRELQHPEGGFFSTLDAQSEGESGEQEEGAFYVWSPAGVREAVASSEFEGDDGVDEDTAADLFCDRYGVTEPGNFEGETVLTVVADIQDLADAYDLDTATVETVLDEATAAVFEAREDRPRPRRDEKILAGWNGLMLSAYAEAGLVAGPEVAEPAVEALEFLRAHLWDDEEQRLARRYKDGDVSVDGYLADYAFLARGAFDLYQVTGDVAHLAFALDLARAIEDNFWDADAGTLYFTPADGEGLVARPQELTDQSTPSSAGVAADLLLALDHFLPREEFAEIAEQALATHGSEIESDPLRHTSLVLAADGYEHGNHELTVATDSLAEDWRAAVGETYLPGRVLTRRPPSADGLGEWLDALGLDEAPPIWADRDERDGEPTVYACRAFTCSPPRQDIGAALEWFETAD</sequence>
<dbReference type="InterPro" id="IPR008928">
    <property type="entry name" value="6-hairpin_glycosidase_sf"/>
</dbReference>
<dbReference type="Gene3D" id="3.40.30.10">
    <property type="entry name" value="Glutaredoxin"/>
    <property type="match status" value="1"/>
</dbReference>
<feature type="coiled-coil region" evidence="1">
    <location>
        <begin position="149"/>
        <end position="176"/>
    </location>
</feature>
<dbReference type="Pfam" id="PF03190">
    <property type="entry name" value="Thioredox_DsbH"/>
    <property type="match status" value="1"/>
</dbReference>
<dbReference type="InterPro" id="IPR036249">
    <property type="entry name" value="Thioredoxin-like_sf"/>
</dbReference>
<dbReference type="SUPFAM" id="SSF52833">
    <property type="entry name" value="Thioredoxin-like"/>
    <property type="match status" value="1"/>
</dbReference>
<evidence type="ECO:0000313" key="5">
    <source>
        <dbReference type="Proteomes" id="UP000289691"/>
    </source>
</evidence>
<dbReference type="Gene3D" id="1.50.10.10">
    <property type="match status" value="2"/>
</dbReference>
<organism evidence="4 5">
    <name type="scientific">Halorientalis pallida</name>
    <dbReference type="NCBI Taxonomy" id="2479928"/>
    <lineage>
        <taxon>Archaea</taxon>
        <taxon>Methanobacteriati</taxon>
        <taxon>Methanobacteriota</taxon>
        <taxon>Stenosarchaea group</taxon>
        <taxon>Halobacteria</taxon>
        <taxon>Halobacteriales</taxon>
        <taxon>Haloarculaceae</taxon>
        <taxon>Halorientalis</taxon>
    </lineage>
</organism>
<dbReference type="EMBL" id="RDFA01000001">
    <property type="protein sequence ID" value="RXK51272.1"/>
    <property type="molecule type" value="Genomic_DNA"/>
</dbReference>
<dbReference type="InterPro" id="IPR004879">
    <property type="entry name" value="Ssp411-like_TRX"/>
</dbReference>
<evidence type="ECO:0000259" key="3">
    <source>
        <dbReference type="Pfam" id="PF03190"/>
    </source>
</evidence>
<feature type="compositionally biased region" description="Basic and acidic residues" evidence="2">
    <location>
        <begin position="1"/>
        <end position="12"/>
    </location>
</feature>
<dbReference type="RefSeq" id="WP_129067138.1">
    <property type="nucleotide sequence ID" value="NZ_RDFA01000001.1"/>
</dbReference>